<feature type="compositionally biased region" description="Polar residues" evidence="7">
    <location>
        <begin position="65"/>
        <end position="83"/>
    </location>
</feature>
<accession>A0AAD7W8B8</accession>
<dbReference type="Proteomes" id="UP001221898">
    <property type="component" value="Unassembled WGS sequence"/>
</dbReference>
<dbReference type="CDD" id="cd12052">
    <property type="entry name" value="SH3_CIN85_1"/>
    <property type="match status" value="1"/>
</dbReference>
<dbReference type="SUPFAM" id="SSF50044">
    <property type="entry name" value="SH3-domain"/>
    <property type="match status" value="3"/>
</dbReference>
<dbReference type="InterPro" id="IPR035771">
    <property type="entry name" value="CIN85_SH3_2"/>
</dbReference>
<dbReference type="InterPro" id="IPR036028">
    <property type="entry name" value="SH3-like_dom_sf"/>
</dbReference>
<feature type="domain" description="SH3" evidence="8">
    <location>
        <begin position="96"/>
        <end position="155"/>
    </location>
</feature>
<sequence length="648" mass="71625">MVEAIVEFDYKAQHDDELTIAVGDIISNIRKDDGGWWEGEVDGRRGLFPDNFVREIKKEVKKEATQMSGSKTELSNGSTSPGSDSGLRPAKKGEAIRKRRCRAAFSYIPQNEDELELKIGDVIEILGEVEEGWWEGSLNGKTGMFPSNFTKELLANPEDLSTPQEDVRSTRTSVKDSTGSESDGGDSSSTRSDAGSVTSSGEIQPKKVRGFGFGDIFKDRPIKLRPRSMDMENEMEKQQQPQQALKKAPVLSVTPETMKAEPDGKVKVKEYCKVIFPYEAQNEDELSIKEGEIVAIINKECADTGWWLGDLNGRQGVFPDNFVKLLIPDVEKERPKKPPPPATPAMKQSTDKKPDAKKLPPDRPESLPQRGEEKGEEVKIGDIQKPALPAIPPKKPLPPKTTNSLGRPTSFPPKRPERPERPAIPTAQCEVPRWEGGGSPLEKGSLDRPNDIEVEDFDSIVSSTDKLNHPTASRPRVSDRRPRSQIFASSSLPSTDLLDSLSSEEERQEGDKRKEERDSPSPKALEGNKKAPENKTPLLPKPAVPPSSSSTSVPSTLPSLLSSPIAATLRASSPSTLDTKPKSESGFQGPPTLEELRAQLKDLRGSIETMKTQHKKEITQLMNELDEEKRIRLSLQMEVEHIKKVLSK</sequence>
<evidence type="ECO:0000259" key="8">
    <source>
        <dbReference type="PROSITE" id="PS50002"/>
    </source>
</evidence>
<dbReference type="PRINTS" id="PR00499">
    <property type="entry name" value="P67PHOX"/>
</dbReference>
<feature type="compositionally biased region" description="Basic and acidic residues" evidence="7">
    <location>
        <begin position="509"/>
        <end position="533"/>
    </location>
</feature>
<feature type="region of interest" description="Disordered" evidence="7">
    <location>
        <begin position="156"/>
        <end position="214"/>
    </location>
</feature>
<evidence type="ECO:0000256" key="7">
    <source>
        <dbReference type="SAM" id="MobiDB-lite"/>
    </source>
</evidence>
<dbReference type="InterPro" id="IPR035770">
    <property type="entry name" value="CIN85_SH3_1"/>
</dbReference>
<dbReference type="GO" id="GO:0016477">
    <property type="term" value="P:cell migration"/>
    <property type="evidence" value="ECO:0007669"/>
    <property type="project" value="TreeGrafter"/>
</dbReference>
<reference evidence="9" key="1">
    <citation type="journal article" date="2023" name="Science">
        <title>Genome structures resolve the early diversification of teleost fishes.</title>
        <authorList>
            <person name="Parey E."/>
            <person name="Louis A."/>
            <person name="Montfort J."/>
            <person name="Bouchez O."/>
            <person name="Roques C."/>
            <person name="Iampietro C."/>
            <person name="Lluch J."/>
            <person name="Castinel A."/>
            <person name="Donnadieu C."/>
            <person name="Desvignes T."/>
            <person name="Floi Bucao C."/>
            <person name="Jouanno E."/>
            <person name="Wen M."/>
            <person name="Mejri S."/>
            <person name="Dirks R."/>
            <person name="Jansen H."/>
            <person name="Henkel C."/>
            <person name="Chen W.J."/>
            <person name="Zahm M."/>
            <person name="Cabau C."/>
            <person name="Klopp C."/>
            <person name="Thompson A.W."/>
            <person name="Robinson-Rechavi M."/>
            <person name="Braasch I."/>
            <person name="Lecointre G."/>
            <person name="Bobe J."/>
            <person name="Postlethwait J.H."/>
            <person name="Berthelot C."/>
            <person name="Roest Crollius H."/>
            <person name="Guiguen Y."/>
        </authorList>
    </citation>
    <scope>NUCLEOTIDE SEQUENCE</scope>
    <source>
        <strain evidence="9">NC1722</strain>
    </source>
</reference>
<feature type="compositionally biased region" description="Low complexity" evidence="7">
    <location>
        <begin position="489"/>
        <end position="501"/>
    </location>
</feature>
<dbReference type="Pfam" id="PF00018">
    <property type="entry name" value="SH3_1"/>
    <property type="match status" value="1"/>
</dbReference>
<keyword evidence="2" id="KW-0040">ANK repeat</keyword>
<dbReference type="AlphaFoldDB" id="A0AAD7W8B8"/>
<feature type="coiled-coil region" evidence="6">
    <location>
        <begin position="593"/>
        <end position="638"/>
    </location>
</feature>
<keyword evidence="10" id="KW-1185">Reference proteome</keyword>
<dbReference type="InterPro" id="IPR050384">
    <property type="entry name" value="Endophilin_SH3RF"/>
</dbReference>
<dbReference type="PANTHER" id="PTHR14167">
    <property type="entry name" value="SH3 DOMAIN-CONTAINING"/>
    <property type="match status" value="1"/>
</dbReference>
<feature type="compositionally biased region" description="Low complexity" evidence="7">
    <location>
        <begin position="176"/>
        <end position="200"/>
    </location>
</feature>
<keyword evidence="1 5" id="KW-0728">SH3 domain</keyword>
<evidence type="ECO:0000256" key="3">
    <source>
        <dbReference type="ARBA" id="ARBA00037432"/>
    </source>
</evidence>
<dbReference type="PRINTS" id="PR00452">
    <property type="entry name" value="SH3DOMAIN"/>
</dbReference>
<dbReference type="PROSITE" id="PS50002">
    <property type="entry name" value="SH3"/>
    <property type="match status" value="3"/>
</dbReference>
<evidence type="ECO:0000256" key="5">
    <source>
        <dbReference type="PROSITE-ProRule" id="PRU00192"/>
    </source>
</evidence>
<feature type="domain" description="SH3" evidence="8">
    <location>
        <begin position="1"/>
        <end position="58"/>
    </location>
</feature>
<dbReference type="EMBL" id="JAINUG010000216">
    <property type="protein sequence ID" value="KAJ8387163.1"/>
    <property type="molecule type" value="Genomic_DNA"/>
</dbReference>
<protein>
    <recommendedName>
        <fullName evidence="4">Osteoclast-stimulating factor 1</fullName>
    </recommendedName>
</protein>
<feature type="region of interest" description="Disordered" evidence="7">
    <location>
        <begin position="329"/>
        <end position="593"/>
    </location>
</feature>
<gene>
    <name evidence="9" type="ORF">AAFF_G00159750</name>
</gene>
<feature type="domain" description="SH3" evidence="8">
    <location>
        <begin position="267"/>
        <end position="328"/>
    </location>
</feature>
<dbReference type="CDD" id="cd12057">
    <property type="entry name" value="SH3_CIN85_3"/>
    <property type="match status" value="1"/>
</dbReference>
<dbReference type="Pfam" id="PF14604">
    <property type="entry name" value="SH3_9"/>
    <property type="match status" value="2"/>
</dbReference>
<feature type="compositionally biased region" description="Pro residues" evidence="7">
    <location>
        <begin position="389"/>
        <end position="399"/>
    </location>
</feature>
<comment type="function">
    <text evidence="3">Induces bone resorption, acting probably through a signaling cascade which results in the secretion of factor(s) enhancing osteoclast formation and activity.</text>
</comment>
<proteinExistence type="predicted"/>
<dbReference type="PANTHER" id="PTHR14167:SF6">
    <property type="entry name" value="SH3 DOMAIN-CONTAINING KINASE-BINDING PROTEIN 1"/>
    <property type="match status" value="1"/>
</dbReference>
<dbReference type="Gene3D" id="2.30.30.40">
    <property type="entry name" value="SH3 Domains"/>
    <property type="match status" value="3"/>
</dbReference>
<dbReference type="GO" id="GO:0007015">
    <property type="term" value="P:actin filament organization"/>
    <property type="evidence" value="ECO:0007669"/>
    <property type="project" value="TreeGrafter"/>
</dbReference>
<keyword evidence="6" id="KW-0175">Coiled coil</keyword>
<feature type="compositionally biased region" description="Low complexity" evidence="7">
    <location>
        <begin position="546"/>
        <end position="564"/>
    </location>
</feature>
<dbReference type="FunFam" id="2.30.30.40:FF:000112">
    <property type="entry name" value="SH3 domain-containing kinase-binding protein 1"/>
    <property type="match status" value="1"/>
</dbReference>
<comment type="caution">
    <text evidence="9">The sequence shown here is derived from an EMBL/GenBank/DDBJ whole genome shotgun (WGS) entry which is preliminary data.</text>
</comment>
<dbReference type="InterPro" id="IPR035772">
    <property type="entry name" value="CIN85_SH3_3"/>
</dbReference>
<evidence type="ECO:0000256" key="4">
    <source>
        <dbReference type="ARBA" id="ARBA00040640"/>
    </source>
</evidence>
<evidence type="ECO:0000313" key="10">
    <source>
        <dbReference type="Proteomes" id="UP001221898"/>
    </source>
</evidence>
<dbReference type="InterPro" id="IPR001452">
    <property type="entry name" value="SH3_domain"/>
</dbReference>
<dbReference type="CDD" id="cd12055">
    <property type="entry name" value="SH3_CIN85_2"/>
    <property type="match status" value="1"/>
</dbReference>
<name>A0AAD7W8B8_9TELE</name>
<dbReference type="SMART" id="SM00326">
    <property type="entry name" value="SH3"/>
    <property type="match status" value="3"/>
</dbReference>
<organism evidence="9 10">
    <name type="scientific">Aldrovandia affinis</name>
    <dbReference type="NCBI Taxonomy" id="143900"/>
    <lineage>
        <taxon>Eukaryota</taxon>
        <taxon>Metazoa</taxon>
        <taxon>Chordata</taxon>
        <taxon>Craniata</taxon>
        <taxon>Vertebrata</taxon>
        <taxon>Euteleostomi</taxon>
        <taxon>Actinopterygii</taxon>
        <taxon>Neopterygii</taxon>
        <taxon>Teleostei</taxon>
        <taxon>Notacanthiformes</taxon>
        <taxon>Halosauridae</taxon>
        <taxon>Aldrovandia</taxon>
    </lineage>
</organism>
<evidence type="ECO:0000256" key="1">
    <source>
        <dbReference type="ARBA" id="ARBA00022443"/>
    </source>
</evidence>
<evidence type="ECO:0000256" key="2">
    <source>
        <dbReference type="ARBA" id="ARBA00023043"/>
    </source>
</evidence>
<feature type="region of interest" description="Disordered" evidence="7">
    <location>
        <begin position="61"/>
        <end position="94"/>
    </location>
</feature>
<evidence type="ECO:0000256" key="6">
    <source>
        <dbReference type="SAM" id="Coils"/>
    </source>
</evidence>
<feature type="compositionally biased region" description="Basic and acidic residues" evidence="7">
    <location>
        <begin position="349"/>
        <end position="382"/>
    </location>
</feature>
<dbReference type="FunFam" id="2.30.30.40:FF:000072">
    <property type="entry name" value="Unconventional Myosin IB"/>
    <property type="match status" value="1"/>
</dbReference>
<evidence type="ECO:0000313" key="9">
    <source>
        <dbReference type="EMBL" id="KAJ8387163.1"/>
    </source>
</evidence>
<dbReference type="FunFam" id="2.30.30.40:FF:000089">
    <property type="entry name" value="SH3 domain-containing kinase-binding protein 1"/>
    <property type="match status" value="1"/>
</dbReference>